<dbReference type="Gene3D" id="1.10.10.60">
    <property type="entry name" value="Homeodomain-like"/>
    <property type="match status" value="1"/>
</dbReference>
<dbReference type="PROSITE" id="PS01124">
    <property type="entry name" value="HTH_ARAC_FAMILY_2"/>
    <property type="match status" value="1"/>
</dbReference>
<dbReference type="CDD" id="cd03137">
    <property type="entry name" value="GATase1_AraC_1"/>
    <property type="match status" value="1"/>
</dbReference>
<dbReference type="PANTHER" id="PTHR43130:SF3">
    <property type="entry name" value="HTH-TYPE TRANSCRIPTIONAL REGULATOR RV1931C"/>
    <property type="match status" value="1"/>
</dbReference>
<dbReference type="SUPFAM" id="SSF52317">
    <property type="entry name" value="Class I glutamine amidotransferase-like"/>
    <property type="match status" value="1"/>
</dbReference>
<dbReference type="RefSeq" id="WP_045446938.1">
    <property type="nucleotide sequence ID" value="NZ_BBIO01000010.1"/>
</dbReference>
<dbReference type="GO" id="GO:0043565">
    <property type="term" value="F:sequence-specific DNA binding"/>
    <property type="evidence" value="ECO:0007669"/>
    <property type="project" value="InterPro"/>
</dbReference>
<keyword evidence="2" id="KW-0804">Transcription</keyword>
<evidence type="ECO:0000313" key="4">
    <source>
        <dbReference type="EMBL" id="GAK45616.1"/>
    </source>
</evidence>
<evidence type="ECO:0000313" key="5">
    <source>
        <dbReference type="Proteomes" id="UP000028702"/>
    </source>
</evidence>
<protein>
    <submittedName>
        <fullName evidence="4">AraC family transcriptional regulator</fullName>
    </submittedName>
</protein>
<dbReference type="GO" id="GO:0003700">
    <property type="term" value="F:DNA-binding transcription factor activity"/>
    <property type="evidence" value="ECO:0007669"/>
    <property type="project" value="InterPro"/>
</dbReference>
<evidence type="ECO:0000259" key="3">
    <source>
        <dbReference type="PROSITE" id="PS01124"/>
    </source>
</evidence>
<dbReference type="InterPro" id="IPR002818">
    <property type="entry name" value="DJ-1/PfpI"/>
</dbReference>
<dbReference type="STRING" id="1333998.M2A_2115"/>
<reference evidence="4 5" key="1">
    <citation type="submission" date="2014-07" db="EMBL/GenBank/DDBJ databases">
        <title>Tepidicaulis marinum gen. nov., sp. nov., a novel marine bacterium denitrifying nitrate to nitrous oxide strictly under microaerobic conditions.</title>
        <authorList>
            <person name="Takeuchi M."/>
            <person name="Yamagishi T."/>
            <person name="Kamagata Y."/>
            <person name="Oshima K."/>
            <person name="Hattori M."/>
            <person name="Katayama T."/>
            <person name="Hanada S."/>
            <person name="Tamaki H."/>
            <person name="Marumo K."/>
            <person name="Maeda H."/>
            <person name="Nedachi M."/>
            <person name="Iwasaki W."/>
            <person name="Suwa Y."/>
            <person name="Sakata S."/>
        </authorList>
    </citation>
    <scope>NUCLEOTIDE SEQUENCE [LARGE SCALE GENOMIC DNA]</scope>
    <source>
        <strain evidence="4 5">MA2</strain>
    </source>
</reference>
<sequence length="338" mass="36952">MSQAKPAPRLTVMVAFPRAQVLDITGPMQMFAGANGAAGARRYELVLTAEDKAPLKTNGGLKLMPDRSFSDFTAADFKRIDTLLICGGDGTAAAMENPALLSFCRKAAKQARRVASICTGAFVLAALGLLDGKRATTHWESLSKMQTLYPEIEVDEDAIYVRDGKFWTSAGVTTGIDMALAMIGEDMGHETALAVARQHVVYMIRPGGQSQFSAQLKAQSVAPGRLSDLMQWIIEHPSADLTIPALAERAHMSERTFARAFQAETGMTPARFVMQARLEHARQRLEQAQDPVEEVARASGFSNTEHMRRTFQRMLNVSPQAYRERFHSPALSALGVHS</sequence>
<evidence type="ECO:0000256" key="2">
    <source>
        <dbReference type="ARBA" id="ARBA00023163"/>
    </source>
</evidence>
<feature type="domain" description="HTH araC/xylS-type" evidence="3">
    <location>
        <begin position="227"/>
        <end position="325"/>
    </location>
</feature>
<accession>A0A081BC48</accession>
<dbReference type="eggNOG" id="COG4977">
    <property type="taxonomic scope" value="Bacteria"/>
</dbReference>
<dbReference type="SMART" id="SM00342">
    <property type="entry name" value="HTH_ARAC"/>
    <property type="match status" value="1"/>
</dbReference>
<gene>
    <name evidence="4" type="ORF">M2A_2115</name>
</gene>
<dbReference type="EMBL" id="BBIO01000010">
    <property type="protein sequence ID" value="GAK45616.1"/>
    <property type="molecule type" value="Genomic_DNA"/>
</dbReference>
<dbReference type="InterPro" id="IPR029062">
    <property type="entry name" value="Class_I_gatase-like"/>
</dbReference>
<dbReference type="InterPro" id="IPR009057">
    <property type="entry name" value="Homeodomain-like_sf"/>
</dbReference>
<dbReference type="PANTHER" id="PTHR43130">
    <property type="entry name" value="ARAC-FAMILY TRANSCRIPTIONAL REGULATOR"/>
    <property type="match status" value="1"/>
</dbReference>
<organism evidence="4 5">
    <name type="scientific">Tepidicaulis marinus</name>
    <dbReference type="NCBI Taxonomy" id="1333998"/>
    <lineage>
        <taxon>Bacteria</taxon>
        <taxon>Pseudomonadati</taxon>
        <taxon>Pseudomonadota</taxon>
        <taxon>Alphaproteobacteria</taxon>
        <taxon>Hyphomicrobiales</taxon>
        <taxon>Parvibaculaceae</taxon>
        <taxon>Tepidicaulis</taxon>
    </lineage>
</organism>
<dbReference type="AlphaFoldDB" id="A0A081BC48"/>
<dbReference type="SUPFAM" id="SSF46689">
    <property type="entry name" value="Homeodomain-like"/>
    <property type="match status" value="2"/>
</dbReference>
<dbReference type="Pfam" id="PF01965">
    <property type="entry name" value="DJ-1_PfpI"/>
    <property type="match status" value="1"/>
</dbReference>
<keyword evidence="5" id="KW-1185">Reference proteome</keyword>
<name>A0A081BC48_9HYPH</name>
<dbReference type="Pfam" id="PF12833">
    <property type="entry name" value="HTH_18"/>
    <property type="match status" value="1"/>
</dbReference>
<keyword evidence="1" id="KW-0805">Transcription regulation</keyword>
<proteinExistence type="predicted"/>
<dbReference type="Proteomes" id="UP000028702">
    <property type="component" value="Unassembled WGS sequence"/>
</dbReference>
<evidence type="ECO:0000256" key="1">
    <source>
        <dbReference type="ARBA" id="ARBA00023015"/>
    </source>
</evidence>
<dbReference type="InterPro" id="IPR052158">
    <property type="entry name" value="INH-QAR"/>
</dbReference>
<comment type="caution">
    <text evidence="4">The sequence shown here is derived from an EMBL/GenBank/DDBJ whole genome shotgun (WGS) entry which is preliminary data.</text>
</comment>
<dbReference type="Gene3D" id="3.40.50.880">
    <property type="match status" value="1"/>
</dbReference>
<dbReference type="InterPro" id="IPR018060">
    <property type="entry name" value="HTH_AraC"/>
</dbReference>